<keyword evidence="4" id="KW-1185">Reference proteome</keyword>
<evidence type="ECO:0000256" key="2">
    <source>
        <dbReference type="SAM" id="Phobius"/>
    </source>
</evidence>
<dbReference type="KEGG" id="dfa:DFA_06903"/>
<dbReference type="EMBL" id="GL883013">
    <property type="protein sequence ID" value="EGG19801.1"/>
    <property type="molecule type" value="Genomic_DNA"/>
</dbReference>
<dbReference type="GeneID" id="14871969"/>
<accession>F4PWZ8</accession>
<evidence type="ECO:0000256" key="1">
    <source>
        <dbReference type="SAM" id="MobiDB-lite"/>
    </source>
</evidence>
<feature type="compositionally biased region" description="Low complexity" evidence="1">
    <location>
        <begin position="17"/>
        <end position="31"/>
    </location>
</feature>
<dbReference type="AlphaFoldDB" id="F4PWZ8"/>
<keyword evidence="2" id="KW-0472">Membrane</keyword>
<evidence type="ECO:0000313" key="3">
    <source>
        <dbReference type="EMBL" id="EGG19801.1"/>
    </source>
</evidence>
<dbReference type="Proteomes" id="UP000007797">
    <property type="component" value="Unassembled WGS sequence"/>
</dbReference>
<evidence type="ECO:0000313" key="4">
    <source>
        <dbReference type="Proteomes" id="UP000007797"/>
    </source>
</evidence>
<reference evidence="4" key="1">
    <citation type="journal article" date="2011" name="Genome Res.">
        <title>Phylogeny-wide analysis of social amoeba genomes highlights ancient origins for complex intercellular communication.</title>
        <authorList>
            <person name="Heidel A.J."/>
            <person name="Lawal H.M."/>
            <person name="Felder M."/>
            <person name="Schilde C."/>
            <person name="Helps N.R."/>
            <person name="Tunggal B."/>
            <person name="Rivero F."/>
            <person name="John U."/>
            <person name="Schleicher M."/>
            <person name="Eichinger L."/>
            <person name="Platzer M."/>
            <person name="Noegel A.A."/>
            <person name="Schaap P."/>
            <person name="Gloeckner G."/>
        </authorList>
    </citation>
    <scope>NUCLEOTIDE SEQUENCE [LARGE SCALE GENOMIC DNA]</scope>
    <source>
        <strain evidence="4">SH3</strain>
    </source>
</reference>
<protein>
    <submittedName>
        <fullName evidence="3">Uncharacterized protein</fullName>
    </submittedName>
</protein>
<feature type="compositionally biased region" description="Low complexity" evidence="1">
    <location>
        <begin position="321"/>
        <end position="335"/>
    </location>
</feature>
<dbReference type="RefSeq" id="XP_004358147.1">
    <property type="nucleotide sequence ID" value="XM_004358090.1"/>
</dbReference>
<proteinExistence type="predicted"/>
<feature type="region of interest" description="Disordered" evidence="1">
    <location>
        <begin position="321"/>
        <end position="341"/>
    </location>
</feature>
<name>F4PWZ8_CACFS</name>
<gene>
    <name evidence="3" type="ORF">DFA_06903</name>
</gene>
<feature type="region of interest" description="Disordered" evidence="1">
    <location>
        <begin position="1"/>
        <end position="36"/>
    </location>
</feature>
<keyword evidence="2" id="KW-1133">Transmembrane helix</keyword>
<keyword evidence="2" id="KW-0812">Transmembrane</keyword>
<sequence length="372" mass="42794">MSDNSNNDDGGGEGDNDTTTTTTTTTLNDETQQPRKKRIVKKKEIVGIQLEKEYIKEELRKFKVDQLKELLDKRKIFHTQSIQKEAIINLILEKQQQKARYQEFIMGTVNYALPVYLIIKIFRLVWDELLDKSLSIDTSLQVPPIYSMKKRYRMALYLASVNKQLFNVVSLFSYVSMSLTSGQLTHIATAAWCVVKRPDKLEMGHRAIDNVFFSDTLDHSVIDSVSRVTKIKITYGNGGGIIRKRSFEQMSATMCSLVSFVATSIKLEVKHFEVLARIPTLVKVDFIDMYNTEFKNAITSPMFSCYIACFSITNNHYQQPQQQQQQQQVATTELPTNPPPLPPLPPASKFKYLKEQWNCTFECKKVWFINDP</sequence>
<organism evidence="3 4">
    <name type="scientific">Cavenderia fasciculata</name>
    <name type="common">Slime mold</name>
    <name type="synonym">Dictyostelium fasciculatum</name>
    <dbReference type="NCBI Taxonomy" id="261658"/>
    <lineage>
        <taxon>Eukaryota</taxon>
        <taxon>Amoebozoa</taxon>
        <taxon>Evosea</taxon>
        <taxon>Eumycetozoa</taxon>
        <taxon>Dictyostelia</taxon>
        <taxon>Acytosteliales</taxon>
        <taxon>Cavenderiaceae</taxon>
        <taxon>Cavenderia</taxon>
    </lineage>
</organism>
<feature type="transmembrane region" description="Helical" evidence="2">
    <location>
        <begin position="104"/>
        <end position="126"/>
    </location>
</feature>